<feature type="domain" description="CzcB-like barrel-sandwich hybrid" evidence="3">
    <location>
        <begin position="62"/>
        <end position="198"/>
    </location>
</feature>
<dbReference type="Gene3D" id="2.40.50.100">
    <property type="match status" value="1"/>
</dbReference>
<gene>
    <name evidence="5" type="ORF">D1Z90_19400</name>
</gene>
<sequence length="365" mass="39526">MVARYQQAVTLSMLLALSGCSDKAVSVADKSPRSVNVVELGLNDSEYQQFFAGRLQAVDKAALAFRVPGTVQDVFVATGDKITKGQKLAQLDPHDYEVALMELQARLSEAESAHRLAASELARVKQAIRDNAIATVNLDRAKSAYERSKAAIEVVQQNINKAEDAIRYTTLLAPFDGVIGAQKAEQFEQVLPGIAIFELHEPSKLEAVIDVPESLINRFTEALEAKVFWYGYDDKLTAKASEIGTVPNAIKQTYAVVFALDKTNPDTLPGKAVIVEVNFDNSDNVFCLPYSALRTRSDAESVYVIEDGATVSKNVKIEKLLGDKTCVTGELKTGDKVVVSGVSFLKTGQTVGELIVKNAKPGANL</sequence>
<dbReference type="InterPro" id="IPR058637">
    <property type="entry name" value="YknX-like_C"/>
</dbReference>
<evidence type="ECO:0000313" key="5">
    <source>
        <dbReference type="EMBL" id="RJG37994.1"/>
    </source>
</evidence>
<dbReference type="PANTHER" id="PTHR30469">
    <property type="entry name" value="MULTIDRUG RESISTANCE PROTEIN MDTA"/>
    <property type="match status" value="1"/>
</dbReference>
<evidence type="ECO:0000259" key="3">
    <source>
        <dbReference type="Pfam" id="PF25973"/>
    </source>
</evidence>
<comment type="caution">
    <text evidence="5">The sequence shown here is derived from an EMBL/GenBank/DDBJ whole genome shotgun (WGS) entry which is preliminary data.</text>
</comment>
<proteinExistence type="inferred from homology"/>
<protein>
    <submittedName>
        <fullName evidence="5">Efflux RND transporter periplasmic adaptor subunit</fullName>
    </submittedName>
</protein>
<dbReference type="Proteomes" id="UP000283255">
    <property type="component" value="Unassembled WGS sequence"/>
</dbReference>
<evidence type="ECO:0000256" key="1">
    <source>
        <dbReference type="ARBA" id="ARBA00009477"/>
    </source>
</evidence>
<name>A0A418Y9R7_9GAMM</name>
<dbReference type="InterPro" id="IPR058647">
    <property type="entry name" value="BSH_CzcB-like"/>
</dbReference>
<evidence type="ECO:0000259" key="4">
    <source>
        <dbReference type="Pfam" id="PF25989"/>
    </source>
</evidence>
<dbReference type="GO" id="GO:0015562">
    <property type="term" value="F:efflux transmembrane transporter activity"/>
    <property type="evidence" value="ECO:0007669"/>
    <property type="project" value="TreeGrafter"/>
</dbReference>
<keyword evidence="6" id="KW-1185">Reference proteome</keyword>
<dbReference type="Gene3D" id="2.40.30.170">
    <property type="match status" value="1"/>
</dbReference>
<dbReference type="OrthoDB" id="2110899at2"/>
<reference evidence="5 6" key="1">
    <citation type="submission" date="2018-09" db="EMBL/GenBank/DDBJ databases">
        <authorList>
            <person name="Wang F."/>
        </authorList>
    </citation>
    <scope>NUCLEOTIDE SEQUENCE [LARGE SCALE GENOMIC DNA]</scope>
    <source>
        <strain evidence="5 6">PLHSC7-2</strain>
    </source>
</reference>
<reference evidence="5 6" key="2">
    <citation type="submission" date="2019-01" db="EMBL/GenBank/DDBJ databases">
        <title>Motilimonas pumilus sp. nov., isolated from the gut of sea cucumber (Apostichopus japonicus).</title>
        <authorList>
            <person name="Wang F.-Q."/>
            <person name="Ren L.-H."/>
            <person name="Lin Y.-W."/>
            <person name="Sun G.-H."/>
            <person name="Du Z.-J."/>
            <person name="Zhao J.-X."/>
            <person name="Liu X.-J."/>
            <person name="Liu L.-J."/>
        </authorList>
    </citation>
    <scope>NUCLEOTIDE SEQUENCE [LARGE SCALE GENOMIC DNA]</scope>
    <source>
        <strain evidence="5 6">PLHSC7-2</strain>
    </source>
</reference>
<dbReference type="EMBL" id="QZCH01000044">
    <property type="protein sequence ID" value="RJG37994.1"/>
    <property type="molecule type" value="Genomic_DNA"/>
</dbReference>
<organism evidence="5 6">
    <name type="scientific">Motilimonas pumila</name>
    <dbReference type="NCBI Taxonomy" id="2303987"/>
    <lineage>
        <taxon>Bacteria</taxon>
        <taxon>Pseudomonadati</taxon>
        <taxon>Pseudomonadota</taxon>
        <taxon>Gammaproteobacteria</taxon>
        <taxon>Alteromonadales</taxon>
        <taxon>Alteromonadales genera incertae sedis</taxon>
        <taxon>Motilimonas</taxon>
    </lineage>
</organism>
<dbReference type="SUPFAM" id="SSF111369">
    <property type="entry name" value="HlyD-like secretion proteins"/>
    <property type="match status" value="1"/>
</dbReference>
<dbReference type="AlphaFoldDB" id="A0A418Y9R7"/>
<dbReference type="Gene3D" id="2.40.420.20">
    <property type="match status" value="1"/>
</dbReference>
<dbReference type="Gene3D" id="1.10.287.470">
    <property type="entry name" value="Helix hairpin bin"/>
    <property type="match status" value="1"/>
</dbReference>
<keyword evidence="2" id="KW-0175">Coiled coil</keyword>
<dbReference type="InterPro" id="IPR006143">
    <property type="entry name" value="RND_pump_MFP"/>
</dbReference>
<dbReference type="GO" id="GO:1990281">
    <property type="term" value="C:efflux pump complex"/>
    <property type="evidence" value="ECO:0007669"/>
    <property type="project" value="TreeGrafter"/>
</dbReference>
<dbReference type="PANTHER" id="PTHR30469:SF20">
    <property type="entry name" value="EFFLUX RND TRANSPORTER PERIPLASMIC ADAPTOR SUBUNIT"/>
    <property type="match status" value="1"/>
</dbReference>
<dbReference type="PROSITE" id="PS51257">
    <property type="entry name" value="PROKAR_LIPOPROTEIN"/>
    <property type="match status" value="1"/>
</dbReference>
<accession>A0A418Y9R7</accession>
<dbReference type="Pfam" id="PF25989">
    <property type="entry name" value="YknX_C"/>
    <property type="match status" value="1"/>
</dbReference>
<evidence type="ECO:0000313" key="6">
    <source>
        <dbReference type="Proteomes" id="UP000283255"/>
    </source>
</evidence>
<feature type="domain" description="YknX-like C-terminal permuted SH3-like" evidence="4">
    <location>
        <begin position="288"/>
        <end position="351"/>
    </location>
</feature>
<evidence type="ECO:0000256" key="2">
    <source>
        <dbReference type="SAM" id="Coils"/>
    </source>
</evidence>
<dbReference type="NCBIfam" id="TIGR01730">
    <property type="entry name" value="RND_mfp"/>
    <property type="match status" value="1"/>
</dbReference>
<dbReference type="RefSeq" id="WP_119912451.1">
    <property type="nucleotide sequence ID" value="NZ_QZCH01000044.1"/>
</dbReference>
<feature type="coiled-coil region" evidence="2">
    <location>
        <begin position="100"/>
        <end position="165"/>
    </location>
</feature>
<comment type="similarity">
    <text evidence="1">Belongs to the membrane fusion protein (MFP) (TC 8.A.1) family.</text>
</comment>
<dbReference type="Pfam" id="PF25973">
    <property type="entry name" value="BSH_CzcB"/>
    <property type="match status" value="1"/>
</dbReference>